<keyword evidence="4" id="KW-0411">Iron-sulfur</keyword>
<dbReference type="PANTHER" id="PTHR11228:SF35">
    <property type="entry name" value="MOLYBDENUM COFACTOR BIOSYNTHESIS PROTEIN A-RELATED"/>
    <property type="match status" value="1"/>
</dbReference>
<dbReference type="SFLD" id="SFLDS00029">
    <property type="entry name" value="Radical_SAM"/>
    <property type="match status" value="1"/>
</dbReference>
<evidence type="ECO:0000256" key="3">
    <source>
        <dbReference type="ARBA" id="ARBA00023004"/>
    </source>
</evidence>
<dbReference type="EMBL" id="SNWR01000002">
    <property type="protein sequence ID" value="TDO32731.1"/>
    <property type="molecule type" value="Genomic_DNA"/>
</dbReference>
<dbReference type="AlphaFoldDB" id="A0A4R6JCQ5"/>
<dbReference type="GO" id="GO:0003824">
    <property type="term" value="F:catalytic activity"/>
    <property type="evidence" value="ECO:0007669"/>
    <property type="project" value="InterPro"/>
</dbReference>
<keyword evidence="3" id="KW-0408">Iron</keyword>
<feature type="domain" description="Radical SAM core" evidence="5">
    <location>
        <begin position="1"/>
        <end position="224"/>
    </location>
</feature>
<keyword evidence="7" id="KW-1185">Reference proteome</keyword>
<keyword evidence="1" id="KW-0949">S-adenosyl-L-methionine</keyword>
<dbReference type="Pfam" id="PF04055">
    <property type="entry name" value="Radical_SAM"/>
    <property type="match status" value="1"/>
</dbReference>
<evidence type="ECO:0000313" key="6">
    <source>
        <dbReference type="EMBL" id="TDO32731.1"/>
    </source>
</evidence>
<organism evidence="6 7">
    <name type="scientific">Paractinoplanes brasiliensis</name>
    <dbReference type="NCBI Taxonomy" id="52695"/>
    <lineage>
        <taxon>Bacteria</taxon>
        <taxon>Bacillati</taxon>
        <taxon>Actinomycetota</taxon>
        <taxon>Actinomycetes</taxon>
        <taxon>Micromonosporales</taxon>
        <taxon>Micromonosporaceae</taxon>
        <taxon>Paractinoplanes</taxon>
    </lineage>
</organism>
<dbReference type="InterPro" id="IPR058240">
    <property type="entry name" value="rSAM_sf"/>
</dbReference>
<dbReference type="Proteomes" id="UP000294901">
    <property type="component" value="Unassembled WGS sequence"/>
</dbReference>
<dbReference type="InterPro" id="IPR050377">
    <property type="entry name" value="Radical_SAM_PqqE_MftC-like"/>
</dbReference>
<keyword evidence="2" id="KW-0479">Metal-binding</keyword>
<dbReference type="Gene3D" id="3.20.20.70">
    <property type="entry name" value="Aldolase class I"/>
    <property type="match status" value="1"/>
</dbReference>
<evidence type="ECO:0000256" key="1">
    <source>
        <dbReference type="ARBA" id="ARBA00022691"/>
    </source>
</evidence>
<dbReference type="SFLD" id="SFLDG01067">
    <property type="entry name" value="SPASM/twitch_domain_containing"/>
    <property type="match status" value="1"/>
</dbReference>
<evidence type="ECO:0000256" key="2">
    <source>
        <dbReference type="ARBA" id="ARBA00022723"/>
    </source>
</evidence>
<evidence type="ECO:0000313" key="7">
    <source>
        <dbReference type="Proteomes" id="UP000294901"/>
    </source>
</evidence>
<gene>
    <name evidence="6" type="ORF">C8E87_8203</name>
</gene>
<evidence type="ECO:0000256" key="4">
    <source>
        <dbReference type="ARBA" id="ARBA00023014"/>
    </source>
</evidence>
<sequence>MPLAAQKLRLITTGACNLACFYCHNEGQAKEDTFARPGDLRRVSTAVRDRGLLVSEVTISGGEPLLHPELDDIVSLAADVCARVTMVSNGLLADGRRLDRLAAAGLRKLRLGVDSLDTTKPRPSRGRLPTPFVVGEVIETARAAGLEVDLNTVLTRYNRQEVGTLIALAQTMNVSIKFFEHVAVQTFGADGTGGVMAAKPQVPYEDFLQQARLTLGQFAEFTPAGAFGDANLHHVAGDFEVRYCRYLCNFDLCWLTGTRVDPHGYVYNCMSNRGIDRLTSRMTLDEVADLLERGSARQCRSSADRASQR</sequence>
<dbReference type="SUPFAM" id="SSF102114">
    <property type="entry name" value="Radical SAM enzymes"/>
    <property type="match status" value="1"/>
</dbReference>
<reference evidence="6 7" key="1">
    <citation type="submission" date="2019-03" db="EMBL/GenBank/DDBJ databases">
        <title>Sequencing the genomes of 1000 actinobacteria strains.</title>
        <authorList>
            <person name="Klenk H.-P."/>
        </authorList>
    </citation>
    <scope>NUCLEOTIDE SEQUENCE [LARGE SCALE GENOMIC DNA]</scope>
    <source>
        <strain evidence="6 7">DSM 43805</strain>
    </source>
</reference>
<dbReference type="PROSITE" id="PS51918">
    <property type="entry name" value="RADICAL_SAM"/>
    <property type="match status" value="1"/>
</dbReference>
<dbReference type="GO" id="GO:0046872">
    <property type="term" value="F:metal ion binding"/>
    <property type="evidence" value="ECO:0007669"/>
    <property type="project" value="UniProtKB-KW"/>
</dbReference>
<protein>
    <submittedName>
        <fullName evidence="6">4Fe-4S single cluster protein</fullName>
    </submittedName>
</protein>
<dbReference type="PANTHER" id="PTHR11228">
    <property type="entry name" value="RADICAL SAM DOMAIN PROTEIN"/>
    <property type="match status" value="1"/>
</dbReference>
<dbReference type="CDD" id="cd01335">
    <property type="entry name" value="Radical_SAM"/>
    <property type="match status" value="1"/>
</dbReference>
<accession>A0A4R6JCQ5</accession>
<dbReference type="RefSeq" id="WP_166661444.1">
    <property type="nucleotide sequence ID" value="NZ_BOMD01000092.1"/>
</dbReference>
<dbReference type="GO" id="GO:0051536">
    <property type="term" value="F:iron-sulfur cluster binding"/>
    <property type="evidence" value="ECO:0007669"/>
    <property type="project" value="UniProtKB-KW"/>
</dbReference>
<comment type="caution">
    <text evidence="6">The sequence shown here is derived from an EMBL/GenBank/DDBJ whole genome shotgun (WGS) entry which is preliminary data.</text>
</comment>
<name>A0A4R6JCQ5_9ACTN</name>
<dbReference type="InterPro" id="IPR007197">
    <property type="entry name" value="rSAM"/>
</dbReference>
<evidence type="ECO:0000259" key="5">
    <source>
        <dbReference type="PROSITE" id="PS51918"/>
    </source>
</evidence>
<dbReference type="InterPro" id="IPR013785">
    <property type="entry name" value="Aldolase_TIM"/>
</dbReference>
<proteinExistence type="predicted"/>